<evidence type="ECO:0000313" key="3">
    <source>
        <dbReference type="EMBL" id="SHH68400.1"/>
    </source>
</evidence>
<dbReference type="Proteomes" id="UP000190675">
    <property type="component" value="Chromosome I"/>
</dbReference>
<proteinExistence type="predicted"/>
<dbReference type="AlphaFoldDB" id="A0A1M5UZQ9"/>
<reference evidence="3 4" key="1">
    <citation type="submission" date="2016-11" db="EMBL/GenBank/DDBJ databases">
        <authorList>
            <person name="Jaros S."/>
            <person name="Januszkiewicz K."/>
            <person name="Wedrychowicz H."/>
        </authorList>
    </citation>
    <scope>NUCLEOTIDE SEQUENCE [LARGE SCALE GENOMIC DNA]</scope>
    <source>
        <strain evidence="3 4">GAS242</strain>
    </source>
</reference>
<sequence length="75" mass="7869">MRNLLIAACCAAFVGSVSVASAQTAAPAPQDSMKTGNPMNAHAEAKMKKSSKKTKKPDDSMKSDAPKDDTKKDSK</sequence>
<evidence type="ECO:0000256" key="2">
    <source>
        <dbReference type="SAM" id="SignalP"/>
    </source>
</evidence>
<feature type="compositionally biased region" description="Basic and acidic residues" evidence="1">
    <location>
        <begin position="56"/>
        <end position="75"/>
    </location>
</feature>
<feature type="chain" id="PRO_5009914292" description="Pentapeptide MXKDX repeat protein" evidence="2">
    <location>
        <begin position="23"/>
        <end position="75"/>
    </location>
</feature>
<evidence type="ECO:0000256" key="1">
    <source>
        <dbReference type="SAM" id="MobiDB-lite"/>
    </source>
</evidence>
<organism evidence="3 4">
    <name type="scientific">Bradyrhizobium erythrophlei</name>
    <dbReference type="NCBI Taxonomy" id="1437360"/>
    <lineage>
        <taxon>Bacteria</taxon>
        <taxon>Pseudomonadati</taxon>
        <taxon>Pseudomonadota</taxon>
        <taxon>Alphaproteobacteria</taxon>
        <taxon>Hyphomicrobiales</taxon>
        <taxon>Nitrobacteraceae</taxon>
        <taxon>Bradyrhizobium</taxon>
    </lineage>
</organism>
<feature type="signal peptide" evidence="2">
    <location>
        <begin position="1"/>
        <end position="22"/>
    </location>
</feature>
<feature type="region of interest" description="Disordered" evidence="1">
    <location>
        <begin position="20"/>
        <end position="75"/>
    </location>
</feature>
<gene>
    <name evidence="3" type="ORF">SAMN05444169_8777</name>
</gene>
<dbReference type="EMBL" id="LT670818">
    <property type="protein sequence ID" value="SHH68400.1"/>
    <property type="molecule type" value="Genomic_DNA"/>
</dbReference>
<protein>
    <recommendedName>
        <fullName evidence="5">Pentapeptide MXKDX repeat protein</fullName>
    </recommendedName>
</protein>
<evidence type="ECO:0008006" key="5">
    <source>
        <dbReference type="Google" id="ProtNLM"/>
    </source>
</evidence>
<evidence type="ECO:0000313" key="4">
    <source>
        <dbReference type="Proteomes" id="UP000190675"/>
    </source>
</evidence>
<name>A0A1M5UZQ9_9BRAD</name>
<accession>A0A1M5UZQ9</accession>
<keyword evidence="2" id="KW-0732">Signal</keyword>